<feature type="compositionally biased region" description="Basic and acidic residues" evidence="3">
    <location>
        <begin position="90"/>
        <end position="115"/>
    </location>
</feature>
<evidence type="ECO:0000313" key="6">
    <source>
        <dbReference type="EMBL" id="GFO37469.1"/>
    </source>
</evidence>
<accession>A0AAV4CZY8</accession>
<feature type="signal peptide" evidence="4">
    <location>
        <begin position="1"/>
        <end position="18"/>
    </location>
</feature>
<feature type="compositionally biased region" description="Acidic residues" evidence="3">
    <location>
        <begin position="69"/>
        <end position="89"/>
    </location>
</feature>
<dbReference type="EMBL" id="BLXT01007237">
    <property type="protein sequence ID" value="GFO37469.1"/>
    <property type="molecule type" value="Genomic_DNA"/>
</dbReference>
<dbReference type="AlphaFoldDB" id="A0AAV4CZY8"/>
<evidence type="ECO:0000256" key="4">
    <source>
        <dbReference type="SAM" id="SignalP"/>
    </source>
</evidence>
<comment type="caution">
    <text evidence="6">The sequence shown here is derived from an EMBL/GenBank/DDBJ whole genome shotgun (WGS) entry which is preliminary data.</text>
</comment>
<keyword evidence="2" id="KW-0802">TPR repeat</keyword>
<dbReference type="InterPro" id="IPR036047">
    <property type="entry name" value="F-box-like_dom_sf"/>
</dbReference>
<reference evidence="6 7" key="1">
    <citation type="journal article" date="2021" name="Elife">
        <title>Chloroplast acquisition without the gene transfer in kleptoplastic sea slugs, Plakobranchus ocellatus.</title>
        <authorList>
            <person name="Maeda T."/>
            <person name="Takahashi S."/>
            <person name="Yoshida T."/>
            <person name="Shimamura S."/>
            <person name="Takaki Y."/>
            <person name="Nagai Y."/>
            <person name="Toyoda A."/>
            <person name="Suzuki Y."/>
            <person name="Arimoto A."/>
            <person name="Ishii H."/>
            <person name="Satoh N."/>
            <person name="Nishiyama T."/>
            <person name="Hasebe M."/>
            <person name="Maruyama T."/>
            <person name="Minagawa J."/>
            <person name="Obokata J."/>
            <person name="Shigenobu S."/>
        </authorList>
    </citation>
    <scope>NUCLEOTIDE SEQUENCE [LARGE SCALE GENOMIC DNA]</scope>
</reference>
<dbReference type="PROSITE" id="PS50181">
    <property type="entry name" value="FBOX"/>
    <property type="match status" value="1"/>
</dbReference>
<feature type="region of interest" description="Disordered" evidence="3">
    <location>
        <begin position="49"/>
        <end position="118"/>
    </location>
</feature>
<dbReference type="PANTHER" id="PTHR12874">
    <property type="entry name" value="F-BOX ONLY PROTEIN 48-RELATED"/>
    <property type="match status" value="1"/>
</dbReference>
<feature type="repeat" description="TPR" evidence="2">
    <location>
        <begin position="172"/>
        <end position="205"/>
    </location>
</feature>
<dbReference type="SMART" id="SM00028">
    <property type="entry name" value="TPR"/>
    <property type="match status" value="1"/>
</dbReference>
<dbReference type="InterPro" id="IPR001810">
    <property type="entry name" value="F-box_dom"/>
</dbReference>
<dbReference type="InterPro" id="IPR045464">
    <property type="entry name" value="Hrt3/FBXO9_C"/>
</dbReference>
<dbReference type="Pfam" id="PF19270">
    <property type="entry name" value="FBO_C"/>
    <property type="match status" value="1"/>
</dbReference>
<dbReference type="InterPro" id="IPR019734">
    <property type="entry name" value="TPR_rpt"/>
</dbReference>
<dbReference type="Proteomes" id="UP000735302">
    <property type="component" value="Unassembled WGS sequence"/>
</dbReference>
<dbReference type="GO" id="GO:0031146">
    <property type="term" value="P:SCF-dependent proteasomal ubiquitin-dependent protein catabolic process"/>
    <property type="evidence" value="ECO:0007669"/>
    <property type="project" value="TreeGrafter"/>
</dbReference>
<keyword evidence="4" id="KW-0732">Signal</keyword>
<evidence type="ECO:0000313" key="7">
    <source>
        <dbReference type="Proteomes" id="UP000735302"/>
    </source>
</evidence>
<gene>
    <name evidence="6" type="ORF">PoB_006397400</name>
</gene>
<evidence type="ECO:0000256" key="2">
    <source>
        <dbReference type="PROSITE-ProRule" id="PRU00339"/>
    </source>
</evidence>
<feature type="region of interest" description="Disordered" evidence="3">
    <location>
        <begin position="137"/>
        <end position="168"/>
    </location>
</feature>
<dbReference type="GO" id="GO:0005737">
    <property type="term" value="C:cytoplasm"/>
    <property type="evidence" value="ECO:0007669"/>
    <property type="project" value="TreeGrafter"/>
</dbReference>
<organism evidence="6 7">
    <name type="scientific">Plakobranchus ocellatus</name>
    <dbReference type="NCBI Taxonomy" id="259542"/>
    <lineage>
        <taxon>Eukaryota</taxon>
        <taxon>Metazoa</taxon>
        <taxon>Spiralia</taxon>
        <taxon>Lophotrochozoa</taxon>
        <taxon>Mollusca</taxon>
        <taxon>Gastropoda</taxon>
        <taxon>Heterobranchia</taxon>
        <taxon>Euthyneura</taxon>
        <taxon>Panpulmonata</taxon>
        <taxon>Sacoglossa</taxon>
        <taxon>Placobranchoidea</taxon>
        <taxon>Plakobranchidae</taxon>
        <taxon>Plakobranchus</taxon>
    </lineage>
</organism>
<evidence type="ECO:0000256" key="3">
    <source>
        <dbReference type="SAM" id="MobiDB-lite"/>
    </source>
</evidence>
<evidence type="ECO:0000256" key="1">
    <source>
        <dbReference type="ARBA" id="ARBA00022786"/>
    </source>
</evidence>
<proteinExistence type="predicted"/>
<keyword evidence="1" id="KW-0833">Ubl conjugation pathway</keyword>
<protein>
    <submittedName>
        <fullName evidence="6">F-box only protein 9-like protein</fullName>
    </submittedName>
</protein>
<keyword evidence="7" id="KW-1185">Reference proteome</keyword>
<dbReference type="PANTHER" id="PTHR12874:SF29">
    <property type="entry name" value="F-BOX ONLY PROTEIN 9"/>
    <property type="match status" value="1"/>
</dbReference>
<feature type="chain" id="PRO_5043887250" evidence="4">
    <location>
        <begin position="19"/>
        <end position="522"/>
    </location>
</feature>
<feature type="compositionally biased region" description="Polar residues" evidence="3">
    <location>
        <begin position="141"/>
        <end position="162"/>
    </location>
</feature>
<feature type="domain" description="F-box" evidence="5">
    <location>
        <begin position="259"/>
        <end position="310"/>
    </location>
</feature>
<name>A0AAV4CZY8_9GAST</name>
<dbReference type="Pfam" id="PF12937">
    <property type="entry name" value="F-box-like"/>
    <property type="match status" value="1"/>
</dbReference>
<evidence type="ECO:0000259" key="5">
    <source>
        <dbReference type="PROSITE" id="PS50181"/>
    </source>
</evidence>
<dbReference type="SUPFAM" id="SSF81383">
    <property type="entry name" value="F-box domain"/>
    <property type="match status" value="1"/>
</dbReference>
<sequence length="522" mass="60351">MCWARILARLSIYISNLTLDVVEVFNYPHFTIIENYRLGHFGYSESKMDEQSDVKSSQSNERTSRVSDSEDDVDQDPDDDSEVEEDLGNGEEHQKQEQNPKGKEPSGESFTHEDGENNSDCQLEAFRHQWQIELQQKPAGQDQNQPKSLNASTDSTVDNTPKQPALDSEDEARAYFLQGMEAEDDGMLTEAIYYYRKALQLVPDIESKLGNMFQGSPRVRLDSESSIEGTEPEEVVIEGLEKLKLVEKGLCQMEYEQRMTHISCLPVELLTYILHWVVSNDLDLRSLEMFALVCKGFYMCARDERIWRKACQRVWGLNLGSSKKYGSSWRRMMIERSHLLFDGCYISKVTYVRQGEQTMDSFYRPFHLVEYFRYLRFFPDGQVLMLVSPEDPLQSLPKLRNRNSKSPGILKGGYRLSDNKVTCILKRVLTESNSTTYRYKRQQRQANNQSDVETCYVVECNVVSSGRRSHAQLVWENYSIRNISKHTGEEVHTQFDLNKRTFPPLIFSRVKSFTSTSSEPLT</sequence>
<dbReference type="GO" id="GO:0019005">
    <property type="term" value="C:SCF ubiquitin ligase complex"/>
    <property type="evidence" value="ECO:0007669"/>
    <property type="project" value="TreeGrafter"/>
</dbReference>
<dbReference type="Gene3D" id="1.20.1280.50">
    <property type="match status" value="1"/>
</dbReference>
<dbReference type="CDD" id="cd22089">
    <property type="entry name" value="F-box_FBXO9"/>
    <property type="match status" value="1"/>
</dbReference>
<dbReference type="PROSITE" id="PS50005">
    <property type="entry name" value="TPR"/>
    <property type="match status" value="1"/>
</dbReference>